<dbReference type="SUPFAM" id="SSF50044">
    <property type="entry name" value="SH3-domain"/>
    <property type="match status" value="2"/>
</dbReference>
<dbReference type="InterPro" id="IPR035758">
    <property type="entry name" value="NoxO1_SH3_2"/>
</dbReference>
<dbReference type="FunFam" id="2.30.30.40:FF:000233">
    <property type="entry name" value="NADPH oxidase organizer 1"/>
    <property type="match status" value="1"/>
</dbReference>
<feature type="compositionally biased region" description="Basic and acidic residues" evidence="3">
    <location>
        <begin position="355"/>
        <end position="374"/>
    </location>
</feature>
<dbReference type="InterPro" id="IPR001452">
    <property type="entry name" value="SH3_domain"/>
</dbReference>
<dbReference type="CDD" id="cd12024">
    <property type="entry name" value="SH3_NoxO1_2"/>
    <property type="match status" value="1"/>
</dbReference>
<dbReference type="Proteomes" id="UP000504632">
    <property type="component" value="Chromosome 5"/>
</dbReference>
<evidence type="ECO:0000313" key="6">
    <source>
        <dbReference type="Proteomes" id="UP000504632"/>
    </source>
</evidence>
<dbReference type="Pfam" id="PF00787">
    <property type="entry name" value="PX"/>
    <property type="match status" value="1"/>
</dbReference>
<gene>
    <name evidence="7" type="primary">noxo1b</name>
</gene>
<proteinExistence type="predicted"/>
<accession>A0A6J2VFX7</accession>
<dbReference type="FunFam" id="2.30.30.40:FF:000219">
    <property type="entry name" value="NADPH oxidase organizer 1"/>
    <property type="match status" value="1"/>
</dbReference>
<protein>
    <submittedName>
        <fullName evidence="7">NADPH oxidase organizer 1b</fullName>
    </submittedName>
</protein>
<dbReference type="InterPro" id="IPR036028">
    <property type="entry name" value="SH3-like_dom_sf"/>
</dbReference>
<feature type="compositionally biased region" description="Low complexity" evidence="3">
    <location>
        <begin position="375"/>
        <end position="400"/>
    </location>
</feature>
<dbReference type="SMART" id="SM00326">
    <property type="entry name" value="SH3"/>
    <property type="match status" value="2"/>
</dbReference>
<dbReference type="RefSeq" id="XP_030630974.1">
    <property type="nucleotide sequence ID" value="XM_030775114.1"/>
</dbReference>
<keyword evidence="6" id="KW-1185">Reference proteome</keyword>
<sequence length="485" mass="54736">MSDQRYPANVRIIGVMHKDKNKMYITSVLWSDQSEVTVYRSFQEFKKLHKQLKKKFPVENPLRKRERVLPKFKGIGKKPNFQKKGPSKSVHRVKALERYCSELLQCDPSVTLSSEVFQFFLPKEQELQPDFAKNSLMILTSGESPNDLGEGHVYGKRLSVGNVTNPFVTMTCRCIASYETKDVKNRAFRVSVDEVVDVLMKDPAGWWLVENSDKQLAWFPAPYLELVENDEEDDDFDTAVVEGSVFCASRSYTSNKADEISVSIGAVVEVMQKSDNGWWLVRYNGRAGYVPSMYLQPYSGPAFGLRTLQRHVHGSSLNLSTSSSPQPELNQAARPQSLQQRLRNLQKFRSMEVLSETRHQHDTLAPREECDSRKSSISSTSTGTDFSFSSSGSESLVQSDGDQDLRQRSQSQEEDQYSADSGLSSEPHCSAGSDSNVAAKRFAAPKVPPRPQTQEILTRCTTYTRKAAMASRARLFPDRVQIQAH</sequence>
<dbReference type="SMART" id="SM00312">
    <property type="entry name" value="PX"/>
    <property type="match status" value="1"/>
</dbReference>
<dbReference type="InParanoid" id="A0A6J2VFX7"/>
<dbReference type="InterPro" id="IPR051228">
    <property type="entry name" value="NADPH_Oxidase/PX-Domain"/>
</dbReference>
<dbReference type="GO" id="GO:0016176">
    <property type="term" value="F:superoxide-generating NADPH oxidase activator activity"/>
    <property type="evidence" value="ECO:0007669"/>
    <property type="project" value="TreeGrafter"/>
</dbReference>
<name>A0A6J2VFX7_CHACN</name>
<feature type="domain" description="SH3" evidence="4">
    <location>
        <begin position="241"/>
        <end position="300"/>
    </location>
</feature>
<dbReference type="Gene3D" id="3.30.1520.10">
    <property type="entry name" value="Phox-like domain"/>
    <property type="match status" value="1"/>
</dbReference>
<dbReference type="SUPFAM" id="SSF64268">
    <property type="entry name" value="PX domain"/>
    <property type="match status" value="1"/>
</dbReference>
<evidence type="ECO:0000256" key="1">
    <source>
        <dbReference type="ARBA" id="ARBA00022443"/>
    </source>
</evidence>
<dbReference type="OrthoDB" id="10255964at2759"/>
<evidence type="ECO:0000256" key="3">
    <source>
        <dbReference type="SAM" id="MobiDB-lite"/>
    </source>
</evidence>
<dbReference type="AlphaFoldDB" id="A0A6J2VFX7"/>
<feature type="region of interest" description="Disordered" evidence="3">
    <location>
        <begin position="355"/>
        <end position="453"/>
    </location>
</feature>
<feature type="domain" description="PX" evidence="5">
    <location>
        <begin position="1"/>
        <end position="127"/>
    </location>
</feature>
<dbReference type="PROSITE" id="PS50195">
    <property type="entry name" value="PX"/>
    <property type="match status" value="1"/>
</dbReference>
<dbReference type="FunFam" id="3.30.1520.10:FF:000040">
    <property type="entry name" value="NADPH oxidase organizer 1"/>
    <property type="match status" value="1"/>
</dbReference>
<dbReference type="InterPro" id="IPR036871">
    <property type="entry name" value="PX_dom_sf"/>
</dbReference>
<evidence type="ECO:0000256" key="2">
    <source>
        <dbReference type="PROSITE-ProRule" id="PRU00192"/>
    </source>
</evidence>
<dbReference type="CTD" id="561765"/>
<dbReference type="PROSITE" id="PS50002">
    <property type="entry name" value="SH3"/>
    <property type="match status" value="2"/>
</dbReference>
<evidence type="ECO:0000259" key="5">
    <source>
        <dbReference type="PROSITE" id="PS50195"/>
    </source>
</evidence>
<feature type="compositionally biased region" description="Polar residues" evidence="3">
    <location>
        <begin position="325"/>
        <end position="337"/>
    </location>
</feature>
<dbReference type="PANTHER" id="PTHR15706:SF10">
    <property type="entry name" value="NADPH OXIDASE ORGANIZER 1"/>
    <property type="match status" value="1"/>
</dbReference>
<evidence type="ECO:0000313" key="7">
    <source>
        <dbReference type="RefSeq" id="XP_030630974.1"/>
    </source>
</evidence>
<keyword evidence="1 2" id="KW-0728">SH3 domain</keyword>
<feature type="region of interest" description="Disordered" evidence="3">
    <location>
        <begin position="315"/>
        <end position="337"/>
    </location>
</feature>
<organism evidence="6 7">
    <name type="scientific">Chanos chanos</name>
    <name type="common">Milkfish</name>
    <name type="synonym">Mugil chanos</name>
    <dbReference type="NCBI Taxonomy" id="29144"/>
    <lineage>
        <taxon>Eukaryota</taxon>
        <taxon>Metazoa</taxon>
        <taxon>Chordata</taxon>
        <taxon>Craniata</taxon>
        <taxon>Vertebrata</taxon>
        <taxon>Euteleostomi</taxon>
        <taxon>Actinopterygii</taxon>
        <taxon>Neopterygii</taxon>
        <taxon>Teleostei</taxon>
        <taxon>Ostariophysi</taxon>
        <taxon>Gonorynchiformes</taxon>
        <taxon>Chanidae</taxon>
        <taxon>Chanos</taxon>
    </lineage>
</organism>
<dbReference type="GeneID" id="115812630"/>
<dbReference type="GO" id="GO:0035091">
    <property type="term" value="F:phosphatidylinositol binding"/>
    <property type="evidence" value="ECO:0007669"/>
    <property type="project" value="InterPro"/>
</dbReference>
<evidence type="ECO:0000259" key="4">
    <source>
        <dbReference type="PROSITE" id="PS50002"/>
    </source>
</evidence>
<dbReference type="Pfam" id="PF14604">
    <property type="entry name" value="SH3_9"/>
    <property type="match status" value="1"/>
</dbReference>
<reference evidence="7" key="1">
    <citation type="submission" date="2025-08" db="UniProtKB">
        <authorList>
            <consortium name="RefSeq"/>
        </authorList>
    </citation>
    <scope>IDENTIFICATION</scope>
</reference>
<feature type="domain" description="SH3" evidence="4">
    <location>
        <begin position="167"/>
        <end position="229"/>
    </location>
</feature>
<dbReference type="GO" id="GO:0005737">
    <property type="term" value="C:cytoplasm"/>
    <property type="evidence" value="ECO:0007669"/>
    <property type="project" value="TreeGrafter"/>
</dbReference>
<feature type="compositionally biased region" description="Low complexity" evidence="3">
    <location>
        <begin position="315"/>
        <end position="324"/>
    </location>
</feature>
<dbReference type="PANTHER" id="PTHR15706">
    <property type="entry name" value="SH3 MULTIPLE DOMAIN"/>
    <property type="match status" value="1"/>
</dbReference>
<dbReference type="GO" id="GO:0042554">
    <property type="term" value="P:superoxide anion generation"/>
    <property type="evidence" value="ECO:0007669"/>
    <property type="project" value="TreeGrafter"/>
</dbReference>
<dbReference type="InterPro" id="IPR001683">
    <property type="entry name" value="PX_dom"/>
</dbReference>
<dbReference type="FunCoup" id="A0A6J2VFX7">
    <property type="interactions" value="740"/>
</dbReference>
<dbReference type="Gene3D" id="2.30.30.40">
    <property type="entry name" value="SH3 Domains"/>
    <property type="match status" value="2"/>
</dbReference>